<dbReference type="eggNOG" id="ENOG5031RAZ">
    <property type="taxonomic scope" value="Bacteria"/>
</dbReference>
<evidence type="ECO:0000313" key="1">
    <source>
        <dbReference type="EMBL" id="ENV38812.1"/>
    </source>
</evidence>
<keyword evidence="2" id="KW-1185">Reference proteome</keyword>
<reference evidence="1 2" key="1">
    <citation type="submission" date="2013-02" db="EMBL/GenBank/DDBJ databases">
        <title>The Genome Sequence of Acinetobacter venetianus CIP 110063.</title>
        <authorList>
            <consortium name="The Broad Institute Genome Sequencing Platform"/>
            <consortium name="The Broad Institute Genome Sequencing Center for Infectious Disease"/>
            <person name="Cerqueira G."/>
            <person name="Feldgarden M."/>
            <person name="Courvalin P."/>
            <person name="Perichon B."/>
            <person name="Grillot-Courvalin C."/>
            <person name="Clermont D."/>
            <person name="Rocha E."/>
            <person name="Yoon E.-J."/>
            <person name="Nemec A."/>
            <person name="Walker B."/>
            <person name="Young S.K."/>
            <person name="Zeng Q."/>
            <person name="Gargeya S."/>
            <person name="Fitzgerald M."/>
            <person name="Haas B."/>
            <person name="Abouelleil A."/>
            <person name="Alvarado L."/>
            <person name="Arachchi H.M."/>
            <person name="Berlin A.M."/>
            <person name="Chapman S.B."/>
            <person name="Dewar J."/>
            <person name="Goldberg J."/>
            <person name="Griggs A."/>
            <person name="Gujja S."/>
            <person name="Hansen M."/>
            <person name="Howarth C."/>
            <person name="Imamovic A."/>
            <person name="Larimer J."/>
            <person name="McCowan C."/>
            <person name="Murphy C."/>
            <person name="Neiman D."/>
            <person name="Pearson M."/>
            <person name="Priest M."/>
            <person name="Roberts A."/>
            <person name="Saif S."/>
            <person name="Shea T."/>
            <person name="Sisk P."/>
            <person name="Sykes S."/>
            <person name="Wortman J."/>
            <person name="Nusbaum C."/>
            <person name="Birren B."/>
        </authorList>
    </citation>
    <scope>NUCLEOTIDE SEQUENCE [LARGE SCALE GENOMIC DNA]</scope>
    <source>
        <strain evidence="2">ATCC 31012 / DSM 23050 / BCRC 14357 / CCUG 45561 / CIP 110063 / KCTC 2702 / LMG 19082 / RAG-1</strain>
    </source>
</reference>
<dbReference type="AlphaFoldDB" id="N8YPR0"/>
<proteinExistence type="predicted"/>
<dbReference type="Proteomes" id="UP000018445">
    <property type="component" value="Unassembled WGS sequence"/>
</dbReference>
<comment type="caution">
    <text evidence="1">The sequence shown here is derived from an EMBL/GenBank/DDBJ whole genome shotgun (WGS) entry which is preliminary data.</text>
</comment>
<dbReference type="GeneID" id="58193167"/>
<dbReference type="OrthoDB" id="6708293at2"/>
<protein>
    <recommendedName>
        <fullName evidence="3">Lipoprotein</fullName>
    </recommendedName>
</protein>
<gene>
    <name evidence="1" type="ORF">F959_00248</name>
</gene>
<dbReference type="PATRIC" id="fig|1191460.12.peg.243"/>
<dbReference type="PROSITE" id="PS51257">
    <property type="entry name" value="PROKAR_LIPOPROTEIN"/>
    <property type="match status" value="1"/>
</dbReference>
<evidence type="ECO:0000313" key="2">
    <source>
        <dbReference type="Proteomes" id="UP000018445"/>
    </source>
</evidence>
<dbReference type="RefSeq" id="WP_004876665.1">
    <property type="nucleotide sequence ID" value="NZ_AKIQ01000051.1"/>
</dbReference>
<name>N8YPR0_ACIVR</name>
<dbReference type="EMBL" id="APPO01000002">
    <property type="protein sequence ID" value="ENV38812.1"/>
    <property type="molecule type" value="Genomic_DNA"/>
</dbReference>
<sequence>MRNYKFYILSIALILQGCATPGWRSVQLQDYLQPYIGQSADNIQQNLNLKSLGFQTLKQPTQTDQQLVFTVLRPINIPIPMNMGTSDGSRLSTVTTYSQSYDVNFYCHIIFELDQQKIARSIRYEGKAC</sequence>
<evidence type="ECO:0008006" key="3">
    <source>
        <dbReference type="Google" id="ProtNLM"/>
    </source>
</evidence>
<organism evidence="1 2">
    <name type="scientific">Acinetobacter venetianus (strain ATCC 31012 / DSM 23050 / BCRC 14357 / CCUG 45561 / CIP 110063 / KCTC 2702 / LMG 19082 / RAG-1)</name>
    <dbReference type="NCBI Taxonomy" id="1191460"/>
    <lineage>
        <taxon>Bacteria</taxon>
        <taxon>Pseudomonadati</taxon>
        <taxon>Pseudomonadota</taxon>
        <taxon>Gammaproteobacteria</taxon>
        <taxon>Moraxellales</taxon>
        <taxon>Moraxellaceae</taxon>
        <taxon>Acinetobacter</taxon>
    </lineage>
</organism>
<dbReference type="HOGENOM" id="CLU_155681_0_0_6"/>
<accession>N8YPR0</accession>